<comment type="caution">
    <text evidence="2">The sequence shown here is derived from an EMBL/GenBank/DDBJ whole genome shotgun (WGS) entry which is preliminary data.</text>
</comment>
<reference evidence="2" key="1">
    <citation type="submission" date="2021-02" db="EMBL/GenBank/DDBJ databases">
        <title>Genome-Resolved Metagenomics of a Microbial Community Performing Photosynthetic Biological Nutrient Removal.</title>
        <authorList>
            <person name="Mcdaniel E.A."/>
        </authorList>
    </citation>
    <scope>NUCLEOTIDE SEQUENCE</scope>
    <source>
        <strain evidence="2">UWPOB_OBS1</strain>
    </source>
</reference>
<evidence type="ECO:0000313" key="2">
    <source>
        <dbReference type="EMBL" id="MBN8659657.1"/>
    </source>
</evidence>
<organism evidence="2 3">
    <name type="scientific">Candidatus Obscuribacter phosphatis</name>
    <dbReference type="NCBI Taxonomy" id="1906157"/>
    <lineage>
        <taxon>Bacteria</taxon>
        <taxon>Bacillati</taxon>
        <taxon>Candidatus Melainabacteria</taxon>
        <taxon>Candidatus Obscuribacterales</taxon>
        <taxon>Candidatus Obscuribacteraceae</taxon>
        <taxon>Candidatus Obscuribacter</taxon>
    </lineage>
</organism>
<dbReference type="Proteomes" id="UP000664277">
    <property type="component" value="Unassembled WGS sequence"/>
</dbReference>
<evidence type="ECO:0000256" key="1">
    <source>
        <dbReference type="ARBA" id="ARBA00006479"/>
    </source>
</evidence>
<sequence length="334" mass="34771">MLNSTSIDSLLKNNLPALGIDLGGTKIRAALVKDGRVVSQPRQIATPNGADNIIKGIVDLVQAFQHDGNEAQFGIAGVGIATAGIVDCNTGEILGSTGNLPGWSGTSLKKVIESQILLPVHVDNDANAAAYGEASARGLMHSNCVVAVTLGTGIGGGLVINGKMFRGAHWAGGEIGHLRLNLGNKRLCTCGLFDCWEAYGSGRGLAATGRDILSGLSAEQTPLAKDIEGLTTHAIVEAARNGDIVGKRILHMWHEHVAAGIASLAHILDPDLFVVTGGLADCVDFALLQEMVVDRVLPRIGEKMTIHKSELEGLAGIIGAAQLVLDNLLDRIAV</sequence>
<dbReference type="PROSITE" id="PS01125">
    <property type="entry name" value="ROK"/>
    <property type="match status" value="1"/>
</dbReference>
<dbReference type="AlphaFoldDB" id="A0A8J7PKS4"/>
<evidence type="ECO:0000313" key="3">
    <source>
        <dbReference type="Proteomes" id="UP000664277"/>
    </source>
</evidence>
<dbReference type="SUPFAM" id="SSF53067">
    <property type="entry name" value="Actin-like ATPase domain"/>
    <property type="match status" value="1"/>
</dbReference>
<dbReference type="PANTHER" id="PTHR18964:SF149">
    <property type="entry name" value="BIFUNCTIONAL UDP-N-ACETYLGLUCOSAMINE 2-EPIMERASE_N-ACETYLMANNOSAMINE KINASE"/>
    <property type="match status" value="1"/>
</dbReference>
<protein>
    <submittedName>
        <fullName evidence="2">ROK family protein</fullName>
    </submittedName>
</protein>
<proteinExistence type="inferred from homology"/>
<name>A0A8J7PKS4_9BACT</name>
<dbReference type="Pfam" id="PF00480">
    <property type="entry name" value="ROK"/>
    <property type="match status" value="1"/>
</dbReference>
<accession>A0A8J7PKS4</accession>
<dbReference type="InterPro" id="IPR049874">
    <property type="entry name" value="ROK_cs"/>
</dbReference>
<dbReference type="PANTHER" id="PTHR18964">
    <property type="entry name" value="ROK (REPRESSOR, ORF, KINASE) FAMILY"/>
    <property type="match status" value="1"/>
</dbReference>
<comment type="similarity">
    <text evidence="1">Belongs to the ROK (NagC/XylR) family.</text>
</comment>
<dbReference type="InterPro" id="IPR043129">
    <property type="entry name" value="ATPase_NBD"/>
</dbReference>
<gene>
    <name evidence="2" type="ORF">J0M35_04795</name>
</gene>
<dbReference type="InterPro" id="IPR000600">
    <property type="entry name" value="ROK"/>
</dbReference>
<dbReference type="Gene3D" id="3.30.420.40">
    <property type="match status" value="2"/>
</dbReference>
<dbReference type="EMBL" id="JAFLCK010000004">
    <property type="protein sequence ID" value="MBN8659657.1"/>
    <property type="molecule type" value="Genomic_DNA"/>
</dbReference>